<accession>A0A161IEU0</accession>
<dbReference type="InterPro" id="IPR006016">
    <property type="entry name" value="UspA"/>
</dbReference>
<dbReference type="STRING" id="1300344.I598_0306"/>
<name>A0A161IEU0_9MICO</name>
<feature type="domain" description="UspA" evidence="2">
    <location>
        <begin position="145"/>
        <end position="282"/>
    </location>
</feature>
<dbReference type="RefSeq" id="WP_068200670.1">
    <property type="nucleotide sequence ID" value="NZ_CP014209.1"/>
</dbReference>
<comment type="similarity">
    <text evidence="1">Belongs to the universal stress protein A family.</text>
</comment>
<sequence>MRHDGPVVIALDGSPHSTQTLHWGLDEAEHRAAEAVLARTYQVPLDRSGWGWYLVVAETPLRTEVSEYLDETLDQATARSPGIVVTTRALEGQEVPTLRALSRDAQLLVVGAQGQAGRTRTGRVAAHLAAHSLCPVAVVRQASARSVVVGVDGSPTSLAAADAAAREATWRSAPLVVLHARPPLRAPNVTFVVPAIETADADDPTHRAAQRTAATLREENPGLEVRLELVDDEPAQALLARSGPDDLVVVGSRGMGAFRGMLLGSVSSEVVRRAASTVLVVHDGEDLPDRS</sequence>
<dbReference type="KEGG" id="ido:I598_0306"/>
<dbReference type="AlphaFoldDB" id="A0A161IEU0"/>
<dbReference type="SUPFAM" id="SSF52402">
    <property type="entry name" value="Adenine nucleotide alpha hydrolases-like"/>
    <property type="match status" value="2"/>
</dbReference>
<dbReference type="PANTHER" id="PTHR46553">
    <property type="entry name" value="ADENINE NUCLEOTIDE ALPHA HYDROLASES-LIKE SUPERFAMILY PROTEIN"/>
    <property type="match status" value="1"/>
</dbReference>
<dbReference type="PANTHER" id="PTHR46553:SF3">
    <property type="entry name" value="ADENINE NUCLEOTIDE ALPHA HYDROLASES-LIKE SUPERFAMILY PROTEIN"/>
    <property type="match status" value="1"/>
</dbReference>
<dbReference type="InterPro" id="IPR006015">
    <property type="entry name" value="Universal_stress_UspA"/>
</dbReference>
<organism evidence="3 4">
    <name type="scientific">Isoptericola dokdonensis DS-3</name>
    <dbReference type="NCBI Taxonomy" id="1300344"/>
    <lineage>
        <taxon>Bacteria</taxon>
        <taxon>Bacillati</taxon>
        <taxon>Actinomycetota</taxon>
        <taxon>Actinomycetes</taxon>
        <taxon>Micrococcales</taxon>
        <taxon>Promicromonosporaceae</taxon>
        <taxon>Isoptericola</taxon>
    </lineage>
</organism>
<protein>
    <submittedName>
        <fullName evidence="3">Universal stress protein</fullName>
    </submittedName>
</protein>
<keyword evidence="4" id="KW-1185">Reference proteome</keyword>
<evidence type="ECO:0000313" key="3">
    <source>
        <dbReference type="EMBL" id="ANC29894.1"/>
    </source>
</evidence>
<dbReference type="PRINTS" id="PR01438">
    <property type="entry name" value="UNVRSLSTRESS"/>
</dbReference>
<proteinExistence type="inferred from homology"/>
<dbReference type="OrthoDB" id="6174426at2"/>
<evidence type="ECO:0000256" key="1">
    <source>
        <dbReference type="ARBA" id="ARBA00008791"/>
    </source>
</evidence>
<dbReference type="Pfam" id="PF00582">
    <property type="entry name" value="Usp"/>
    <property type="match status" value="2"/>
</dbReference>
<reference evidence="3 4" key="1">
    <citation type="submission" date="2016-01" db="EMBL/GenBank/DDBJ databases">
        <title>Complete genome sequence of a soil Actinobacterium, Isoptericola dokdonensis DS-3.</title>
        <authorList>
            <person name="Kwon S.-K."/>
            <person name="Kim J.F."/>
        </authorList>
    </citation>
    <scope>NUCLEOTIDE SEQUENCE [LARGE SCALE GENOMIC DNA]</scope>
    <source>
        <strain evidence="3 4">DS-3</strain>
    </source>
</reference>
<dbReference type="Gene3D" id="3.40.50.620">
    <property type="entry name" value="HUPs"/>
    <property type="match status" value="2"/>
</dbReference>
<gene>
    <name evidence="3" type="ORF">I598_0306</name>
</gene>
<feature type="domain" description="UspA" evidence="2">
    <location>
        <begin position="7"/>
        <end position="140"/>
    </location>
</feature>
<dbReference type="InterPro" id="IPR014729">
    <property type="entry name" value="Rossmann-like_a/b/a_fold"/>
</dbReference>
<evidence type="ECO:0000259" key="2">
    <source>
        <dbReference type="Pfam" id="PF00582"/>
    </source>
</evidence>
<dbReference type="PATRIC" id="fig|1300344.3.peg.304"/>
<dbReference type="Proteomes" id="UP000076794">
    <property type="component" value="Chromosome"/>
</dbReference>
<dbReference type="EMBL" id="CP014209">
    <property type="protein sequence ID" value="ANC29894.1"/>
    <property type="molecule type" value="Genomic_DNA"/>
</dbReference>
<evidence type="ECO:0000313" key="4">
    <source>
        <dbReference type="Proteomes" id="UP000076794"/>
    </source>
</evidence>